<dbReference type="GO" id="GO:0005886">
    <property type="term" value="C:plasma membrane"/>
    <property type="evidence" value="ECO:0007669"/>
    <property type="project" value="TreeGrafter"/>
</dbReference>
<feature type="binding site" evidence="16">
    <location>
        <position position="800"/>
    </location>
    <ligand>
        <name>ATP</name>
        <dbReference type="ChEBI" id="CHEBI:30616"/>
    </ligand>
</feature>
<feature type="binding site" evidence="16">
    <location>
        <position position="770"/>
    </location>
    <ligand>
        <name>ATP</name>
        <dbReference type="ChEBI" id="CHEBI:30616"/>
    </ligand>
</feature>
<keyword evidence="13 18" id="KW-0472">Membrane</keyword>
<keyword evidence="10 18" id="KW-1278">Translocase</keyword>
<dbReference type="Pfam" id="PF16209">
    <property type="entry name" value="PhoLip_ATPase_N"/>
    <property type="match status" value="1"/>
</dbReference>
<dbReference type="GO" id="GO:0006890">
    <property type="term" value="P:retrograde vesicle-mediated transport, Golgi to endoplasmic reticulum"/>
    <property type="evidence" value="ECO:0007669"/>
    <property type="project" value="TreeGrafter"/>
</dbReference>
<comment type="subcellular location">
    <subcellularLocation>
        <location evidence="2">Endomembrane system</location>
        <topology evidence="2">Multi-pass membrane protein</topology>
    </subcellularLocation>
    <subcellularLocation>
        <location evidence="18">Membrane</location>
        <topology evidence="18">Multi-pass membrane protein</topology>
    </subcellularLocation>
</comment>
<feature type="transmembrane region" description="Helical" evidence="18">
    <location>
        <begin position="989"/>
        <end position="1008"/>
    </location>
</feature>
<evidence type="ECO:0000256" key="12">
    <source>
        <dbReference type="ARBA" id="ARBA00023055"/>
    </source>
</evidence>
<feature type="binding site" evidence="16">
    <location>
        <position position="554"/>
    </location>
    <ligand>
        <name>ATP</name>
        <dbReference type="ChEBI" id="CHEBI:30616"/>
    </ligand>
</feature>
<dbReference type="GO" id="GO:0140326">
    <property type="term" value="F:ATPase-coupled intramembrane lipid transporter activity"/>
    <property type="evidence" value="ECO:0007669"/>
    <property type="project" value="UniProtKB-EC"/>
</dbReference>
<feature type="domain" description="P-type ATPase A" evidence="19">
    <location>
        <begin position="169"/>
        <end position="313"/>
    </location>
</feature>
<dbReference type="SFLD" id="SFLDF00027">
    <property type="entry name" value="p-type_atpase"/>
    <property type="match status" value="1"/>
</dbReference>
<feature type="binding site" evidence="16">
    <location>
        <position position="689"/>
    </location>
    <ligand>
        <name>ATP</name>
        <dbReference type="ChEBI" id="CHEBI:30616"/>
    </ligand>
</feature>
<evidence type="ECO:0000259" key="19">
    <source>
        <dbReference type="Pfam" id="PF00122"/>
    </source>
</evidence>
<accession>A0A7R8VZX9</accession>
<evidence type="ECO:0000256" key="6">
    <source>
        <dbReference type="ARBA" id="ARBA00022723"/>
    </source>
</evidence>
<feature type="binding site" evidence="16">
    <location>
        <position position="426"/>
    </location>
    <ligand>
        <name>ATP</name>
        <dbReference type="ChEBI" id="CHEBI:30616"/>
    </ligand>
</feature>
<evidence type="ECO:0000256" key="1">
    <source>
        <dbReference type="ARBA" id="ARBA00001946"/>
    </source>
</evidence>
<dbReference type="PRINTS" id="PR00119">
    <property type="entry name" value="CATATPASE"/>
</dbReference>
<keyword evidence="5 18" id="KW-0812">Transmembrane</keyword>
<proteinExistence type="inferred from homology"/>
<dbReference type="SUPFAM" id="SSF81660">
    <property type="entry name" value="Metal cation-transporting ATPase, ATP-binding domain N"/>
    <property type="match status" value="1"/>
</dbReference>
<keyword evidence="9 17" id="KW-0460">Magnesium</keyword>
<evidence type="ECO:0000256" key="5">
    <source>
        <dbReference type="ARBA" id="ARBA00022692"/>
    </source>
</evidence>
<feature type="binding site" evidence="16">
    <location>
        <position position="424"/>
    </location>
    <ligand>
        <name>ATP</name>
        <dbReference type="ChEBI" id="CHEBI:30616"/>
    </ligand>
</feature>
<dbReference type="InterPro" id="IPR032631">
    <property type="entry name" value="P-type_ATPase_N"/>
</dbReference>
<dbReference type="NCBIfam" id="TIGR01652">
    <property type="entry name" value="ATPase-Plipid"/>
    <property type="match status" value="1"/>
</dbReference>
<reference evidence="22" key="1">
    <citation type="submission" date="2020-11" db="EMBL/GenBank/DDBJ databases">
        <authorList>
            <person name="Tran Van P."/>
        </authorList>
    </citation>
    <scope>NUCLEOTIDE SEQUENCE</scope>
</reference>
<feature type="binding site" evidence="16">
    <location>
        <position position="688"/>
    </location>
    <ligand>
        <name>ATP</name>
        <dbReference type="ChEBI" id="CHEBI:30616"/>
    </ligand>
</feature>
<evidence type="ECO:0000256" key="11">
    <source>
        <dbReference type="ARBA" id="ARBA00022989"/>
    </source>
</evidence>
<feature type="binding site" evidence="16">
    <location>
        <position position="776"/>
    </location>
    <ligand>
        <name>ATP</name>
        <dbReference type="ChEBI" id="CHEBI:30616"/>
    </ligand>
</feature>
<dbReference type="InterPro" id="IPR023299">
    <property type="entry name" value="ATPase_P-typ_cyto_dom_N"/>
</dbReference>
<feature type="binding site" evidence="16">
    <location>
        <position position="799"/>
    </location>
    <ligand>
        <name>ATP</name>
        <dbReference type="ChEBI" id="CHEBI:30616"/>
    </ligand>
</feature>
<evidence type="ECO:0000313" key="22">
    <source>
        <dbReference type="EMBL" id="CAD7222176.1"/>
    </source>
</evidence>
<dbReference type="PANTHER" id="PTHR24092">
    <property type="entry name" value="PROBABLE PHOSPHOLIPID-TRANSPORTING ATPASE"/>
    <property type="match status" value="1"/>
</dbReference>
<dbReference type="OrthoDB" id="377733at2759"/>
<feature type="binding site" evidence="16">
    <location>
        <position position="425"/>
    </location>
    <ligand>
        <name>ATP</name>
        <dbReference type="ChEBI" id="CHEBI:30616"/>
    </ligand>
</feature>
<dbReference type="EMBL" id="OB660033">
    <property type="protein sequence ID" value="CAD7222176.1"/>
    <property type="molecule type" value="Genomic_DNA"/>
</dbReference>
<dbReference type="SUPFAM" id="SSF56784">
    <property type="entry name" value="HAD-like"/>
    <property type="match status" value="1"/>
</dbReference>
<evidence type="ECO:0000256" key="7">
    <source>
        <dbReference type="ARBA" id="ARBA00022741"/>
    </source>
</evidence>
<feature type="binding site" evidence="17">
    <location>
        <position position="426"/>
    </location>
    <ligand>
        <name>Mg(2+)</name>
        <dbReference type="ChEBI" id="CHEBI:18420"/>
    </ligand>
</feature>
<keyword evidence="7 16" id="KW-0547">Nucleotide-binding</keyword>
<feature type="transmembrane region" description="Helical" evidence="18">
    <location>
        <begin position="97"/>
        <end position="122"/>
    </location>
</feature>
<evidence type="ECO:0000259" key="20">
    <source>
        <dbReference type="Pfam" id="PF16209"/>
    </source>
</evidence>
<dbReference type="SFLD" id="SFLDS00003">
    <property type="entry name" value="Haloacid_Dehalogenase"/>
    <property type="match status" value="1"/>
</dbReference>
<dbReference type="AlphaFoldDB" id="A0A7R8VZX9"/>
<dbReference type="GO" id="GO:0005524">
    <property type="term" value="F:ATP binding"/>
    <property type="evidence" value="ECO:0007669"/>
    <property type="project" value="UniProtKB-UniRule"/>
</dbReference>
<dbReference type="PROSITE" id="PS00154">
    <property type="entry name" value="ATPASE_E1_E2"/>
    <property type="match status" value="1"/>
</dbReference>
<dbReference type="Pfam" id="PF00122">
    <property type="entry name" value="E1-E2_ATPase"/>
    <property type="match status" value="1"/>
</dbReference>
<dbReference type="GO" id="GO:0006897">
    <property type="term" value="P:endocytosis"/>
    <property type="evidence" value="ECO:0007669"/>
    <property type="project" value="TreeGrafter"/>
</dbReference>
<dbReference type="InterPro" id="IPR036412">
    <property type="entry name" value="HAD-like_sf"/>
</dbReference>
<sequence>MELRPLQLLVDDVEDEDETMDEDETFYLLRDEAAGRVGRSGGKKSFFPDFTFLQKFRDCCRRCFVRQHHFISRTIPIGQANIQKFPHNIIRNQKYSIWTFLPFVLLRQFSVFMNLFFLVMALSQLIPVLRVGQLYTYWGPLSFVVAITLIREALDEWRRYKRDQEVNSQEYTKITRDGAVRVPSSAICVGDLIQVEKDQRVPADMVLIRTTEQNGTTFIRTDQLDGETDWKLRIAVAVTQNTNQTEDLFNMSPLVFAEAPKEDIHSFLGTFSVNTKGASDVKLPLNLENTLWTNTVIASGTALGVVIYTGCETRSAMNNSAPRSKTGLVDMEVNQLTKILCVAMFILAFVMSSLLGFYPTWVAHFFRFILLFSYMIPLSLRVNLDMAKTYYSWVIQHDRGIAGTVVRSTTIPEELGRIRYLLSDKTGTLTRNDMVLKRIHVGEVGFNTETFHEVRQTLLTDLESFKDEDSSYPRTLKRELATVEAVTALAVCHQVTPSYDNGRLEYQASSPDEVALVSWADKMGLRLVNRGLHDMQIEGEFQRLDLDILETFPFTSERKRMGIIVRDKSSKKITFYMKGADVVMCDMVHYNDWMKEEIDNMARQGLRTLVVAKKELPQEVYQEFQAAYRSAQMSISERASRVENVVRSLEREMDLLCVTGVEDQLQSGVKQTLETLRQAGIKVWMLTGDKQETAACIAKSSCLADRHHDLFFFADVTTRPDAHTQLNALTRKKDNSVLIIKGQALETCLKYYEQQTIELARECPAVVVCRCTPTLKAQVVQLLQKYTGQPCAAIGDGGNDVSMIQAANAGIGIVGKEGRQASLAADFSIDQFCYLQRLLFVHGRRSYRRTAALSQFVIHRGLIIAIMQAVFSASFYFSSIALYQGALMVGYATVYTMFPVFSLVLDMDVSDETALQYPELYKMLSKGRSLSFKTFLIWVFVSFYQGCVLMYMAFLLFESQYIHIVQISFSALVLSELIMVALITHHWHYLMVMAEVVSLVIYAFSILFLKDTFELAYFRYTSFYWKVILLTLSSCLPLVVAKYIYQWWSPPTHHLLDA</sequence>
<feature type="domain" description="P-type ATPase N-terminal" evidence="20">
    <location>
        <begin position="82"/>
        <end position="138"/>
    </location>
</feature>
<name>A0A7R8VZX9_9CRUS</name>
<feature type="active site" description="4-aspartylphosphate intermediate" evidence="15">
    <location>
        <position position="424"/>
    </location>
</feature>
<feature type="binding site" evidence="17">
    <location>
        <position position="796"/>
    </location>
    <ligand>
        <name>Mg(2+)</name>
        <dbReference type="ChEBI" id="CHEBI:18420"/>
    </ligand>
</feature>
<gene>
    <name evidence="22" type="ORF">CTOB1V02_LOCUS192</name>
</gene>
<feature type="binding site" evidence="16">
    <location>
        <position position="607"/>
    </location>
    <ligand>
        <name>ATP</name>
        <dbReference type="ChEBI" id="CHEBI:30616"/>
    </ligand>
</feature>
<evidence type="ECO:0000259" key="21">
    <source>
        <dbReference type="Pfam" id="PF16212"/>
    </source>
</evidence>
<dbReference type="InterPro" id="IPR006539">
    <property type="entry name" value="P-type_ATPase_IV"/>
</dbReference>
<dbReference type="Pfam" id="PF16212">
    <property type="entry name" value="PhoLip_ATPase_C"/>
    <property type="match status" value="1"/>
</dbReference>
<dbReference type="InterPro" id="IPR008250">
    <property type="entry name" value="ATPase_P-typ_transduc_dom_A_sf"/>
</dbReference>
<feature type="transmembrane region" description="Helical" evidence="18">
    <location>
        <begin position="963"/>
        <end position="982"/>
    </location>
</feature>
<dbReference type="InterPro" id="IPR001757">
    <property type="entry name" value="P_typ_ATPase"/>
</dbReference>
<evidence type="ECO:0000256" key="18">
    <source>
        <dbReference type="RuleBase" id="RU362033"/>
    </source>
</evidence>
<dbReference type="PANTHER" id="PTHR24092:SF5">
    <property type="entry name" value="PHOSPHOLIPID-TRANSPORTING ATPASE"/>
    <property type="match status" value="1"/>
</dbReference>
<keyword evidence="11 18" id="KW-1133">Transmembrane helix</keyword>
<dbReference type="Gene3D" id="3.40.1110.10">
    <property type="entry name" value="Calcium-transporting ATPase, cytoplasmic domain N"/>
    <property type="match status" value="1"/>
</dbReference>
<dbReference type="InterPro" id="IPR023298">
    <property type="entry name" value="ATPase_P-typ_TM_dom_sf"/>
</dbReference>
<evidence type="ECO:0000256" key="16">
    <source>
        <dbReference type="PIRSR" id="PIRSR606539-2"/>
    </source>
</evidence>
<dbReference type="SUPFAM" id="SSF81665">
    <property type="entry name" value="Calcium ATPase, transmembrane domain M"/>
    <property type="match status" value="1"/>
</dbReference>
<comment type="cofactor">
    <cofactor evidence="1 17">
        <name>Mg(2+)</name>
        <dbReference type="ChEBI" id="CHEBI:18420"/>
    </cofactor>
</comment>
<keyword evidence="6 17" id="KW-0479">Metal-binding</keyword>
<feature type="binding site" evidence="16">
    <location>
        <position position="513"/>
    </location>
    <ligand>
        <name>ATP</name>
        <dbReference type="ChEBI" id="CHEBI:30616"/>
    </ligand>
</feature>
<feature type="binding site" evidence="16">
    <location>
        <position position="578"/>
    </location>
    <ligand>
        <name>ATP</name>
        <dbReference type="ChEBI" id="CHEBI:30616"/>
    </ligand>
</feature>
<dbReference type="Gene3D" id="3.40.50.1000">
    <property type="entry name" value="HAD superfamily/HAD-like"/>
    <property type="match status" value="1"/>
</dbReference>
<dbReference type="EC" id="7.6.2.1" evidence="18"/>
<comment type="catalytic activity">
    <reaction evidence="14 18">
        <text>ATP + H2O + phospholipidSide 1 = ADP + phosphate + phospholipidSide 2.</text>
        <dbReference type="EC" id="7.6.2.1"/>
    </reaction>
</comment>
<feature type="transmembrane region" description="Helical" evidence="18">
    <location>
        <begin position="857"/>
        <end position="877"/>
    </location>
</feature>
<feature type="transmembrane region" description="Helical" evidence="18">
    <location>
        <begin position="339"/>
        <end position="358"/>
    </location>
</feature>
<organism evidence="22">
    <name type="scientific">Cyprideis torosa</name>
    <dbReference type="NCBI Taxonomy" id="163714"/>
    <lineage>
        <taxon>Eukaryota</taxon>
        <taxon>Metazoa</taxon>
        <taxon>Ecdysozoa</taxon>
        <taxon>Arthropoda</taxon>
        <taxon>Crustacea</taxon>
        <taxon>Oligostraca</taxon>
        <taxon>Ostracoda</taxon>
        <taxon>Podocopa</taxon>
        <taxon>Podocopida</taxon>
        <taxon>Cytherocopina</taxon>
        <taxon>Cytheroidea</taxon>
        <taxon>Cytherideidae</taxon>
        <taxon>Cyprideis</taxon>
    </lineage>
</organism>
<dbReference type="FunFam" id="3.40.50.1000:FF:000009">
    <property type="entry name" value="Phospholipid-transporting ATPase"/>
    <property type="match status" value="1"/>
</dbReference>
<dbReference type="InterPro" id="IPR059000">
    <property type="entry name" value="ATPase_P-type_domA"/>
</dbReference>
<keyword evidence="12" id="KW-0445">Lipid transport</keyword>
<dbReference type="InterPro" id="IPR032630">
    <property type="entry name" value="P_typ_ATPase_c"/>
</dbReference>
<evidence type="ECO:0000256" key="4">
    <source>
        <dbReference type="ARBA" id="ARBA00022448"/>
    </source>
</evidence>
<dbReference type="InterPro" id="IPR018303">
    <property type="entry name" value="ATPase_P-typ_P_site"/>
</dbReference>
<dbReference type="NCBIfam" id="TIGR01494">
    <property type="entry name" value="ATPase_P-type"/>
    <property type="match status" value="2"/>
</dbReference>
<evidence type="ECO:0000256" key="8">
    <source>
        <dbReference type="ARBA" id="ARBA00022840"/>
    </source>
</evidence>
<feature type="transmembrane region" description="Helical" evidence="18">
    <location>
        <begin position="1023"/>
        <end position="1045"/>
    </location>
</feature>
<feature type="transmembrane region" description="Helical" evidence="18">
    <location>
        <begin position="134"/>
        <end position="154"/>
    </location>
</feature>
<feature type="transmembrane region" description="Helical" evidence="18">
    <location>
        <begin position="935"/>
        <end position="957"/>
    </location>
</feature>
<evidence type="ECO:0000256" key="13">
    <source>
        <dbReference type="ARBA" id="ARBA00023136"/>
    </source>
</evidence>
<evidence type="ECO:0000256" key="3">
    <source>
        <dbReference type="ARBA" id="ARBA00008109"/>
    </source>
</evidence>
<dbReference type="Gene3D" id="2.70.150.10">
    <property type="entry name" value="Calcium-transporting ATPase, cytoplasmic transduction domain A"/>
    <property type="match status" value="1"/>
</dbReference>
<dbReference type="SFLD" id="SFLDG00002">
    <property type="entry name" value="C1.7:_P-type_atpase_like"/>
    <property type="match status" value="1"/>
</dbReference>
<dbReference type="SUPFAM" id="SSF81653">
    <property type="entry name" value="Calcium ATPase, transduction domain A"/>
    <property type="match status" value="1"/>
</dbReference>
<protein>
    <recommendedName>
        <fullName evidence="18">Phospholipid-transporting ATPase</fullName>
        <ecNumber evidence="18">7.6.2.1</ecNumber>
    </recommendedName>
</protein>
<feature type="binding site" evidence="17">
    <location>
        <position position="424"/>
    </location>
    <ligand>
        <name>Mg(2+)</name>
        <dbReference type="ChEBI" id="CHEBI:18420"/>
    </ligand>
</feature>
<dbReference type="GO" id="GO:0005802">
    <property type="term" value="C:trans-Golgi network"/>
    <property type="evidence" value="ECO:0007669"/>
    <property type="project" value="TreeGrafter"/>
</dbReference>
<dbReference type="GO" id="GO:0045332">
    <property type="term" value="P:phospholipid translocation"/>
    <property type="evidence" value="ECO:0007669"/>
    <property type="project" value="TreeGrafter"/>
</dbReference>
<evidence type="ECO:0000256" key="15">
    <source>
        <dbReference type="PIRSR" id="PIRSR606539-1"/>
    </source>
</evidence>
<evidence type="ECO:0000256" key="17">
    <source>
        <dbReference type="PIRSR" id="PIRSR606539-3"/>
    </source>
</evidence>
<dbReference type="Pfam" id="PF13246">
    <property type="entry name" value="Cation_ATPase"/>
    <property type="match status" value="1"/>
</dbReference>
<keyword evidence="4" id="KW-0813">Transport</keyword>
<feature type="transmembrane region" description="Helical" evidence="18">
    <location>
        <begin position="883"/>
        <end position="905"/>
    </location>
</feature>
<keyword evidence="8 16" id="KW-0067">ATP-binding</keyword>
<feature type="binding site" evidence="16">
    <location>
        <position position="687"/>
    </location>
    <ligand>
        <name>ATP</name>
        <dbReference type="ChEBI" id="CHEBI:30616"/>
    </ligand>
</feature>
<dbReference type="InterPro" id="IPR044492">
    <property type="entry name" value="P_typ_ATPase_HD_dom"/>
</dbReference>
<dbReference type="GO" id="GO:0005768">
    <property type="term" value="C:endosome"/>
    <property type="evidence" value="ECO:0007669"/>
    <property type="project" value="TreeGrafter"/>
</dbReference>
<comment type="similarity">
    <text evidence="3 18">Belongs to the cation transport ATPase (P-type) (TC 3.A.3) family. Type IV subfamily.</text>
</comment>
<feature type="domain" description="P-type ATPase C-terminal" evidence="21">
    <location>
        <begin position="823"/>
        <end position="1050"/>
    </location>
</feature>
<evidence type="ECO:0000256" key="14">
    <source>
        <dbReference type="ARBA" id="ARBA00034036"/>
    </source>
</evidence>
<dbReference type="GO" id="GO:0016887">
    <property type="term" value="F:ATP hydrolysis activity"/>
    <property type="evidence" value="ECO:0007669"/>
    <property type="project" value="InterPro"/>
</dbReference>
<evidence type="ECO:0000256" key="10">
    <source>
        <dbReference type="ARBA" id="ARBA00022967"/>
    </source>
</evidence>
<dbReference type="GO" id="GO:0000287">
    <property type="term" value="F:magnesium ion binding"/>
    <property type="evidence" value="ECO:0007669"/>
    <property type="project" value="UniProtKB-UniRule"/>
</dbReference>
<feature type="binding site" evidence="17">
    <location>
        <position position="800"/>
    </location>
    <ligand>
        <name>Mg(2+)</name>
        <dbReference type="ChEBI" id="CHEBI:18420"/>
    </ligand>
</feature>
<dbReference type="InterPro" id="IPR023214">
    <property type="entry name" value="HAD_sf"/>
</dbReference>
<evidence type="ECO:0000256" key="2">
    <source>
        <dbReference type="ARBA" id="ARBA00004127"/>
    </source>
</evidence>
<evidence type="ECO:0000256" key="9">
    <source>
        <dbReference type="ARBA" id="ARBA00022842"/>
    </source>
</evidence>